<organism evidence="2 3">
    <name type="scientific">Teratosphaeria nubilosa</name>
    <dbReference type="NCBI Taxonomy" id="161662"/>
    <lineage>
        <taxon>Eukaryota</taxon>
        <taxon>Fungi</taxon>
        <taxon>Dikarya</taxon>
        <taxon>Ascomycota</taxon>
        <taxon>Pezizomycotina</taxon>
        <taxon>Dothideomycetes</taxon>
        <taxon>Dothideomycetidae</taxon>
        <taxon>Mycosphaerellales</taxon>
        <taxon>Teratosphaeriaceae</taxon>
        <taxon>Teratosphaeria</taxon>
    </lineage>
</organism>
<feature type="compositionally biased region" description="Low complexity" evidence="1">
    <location>
        <begin position="88"/>
        <end position="99"/>
    </location>
</feature>
<evidence type="ECO:0000313" key="3">
    <source>
        <dbReference type="Proteomes" id="UP000799436"/>
    </source>
</evidence>
<gene>
    <name evidence="2" type="ORF">EJ03DRAFT_200229</name>
</gene>
<dbReference type="EMBL" id="ML995815">
    <property type="protein sequence ID" value="KAF2772244.1"/>
    <property type="molecule type" value="Genomic_DNA"/>
</dbReference>
<evidence type="ECO:0000256" key="1">
    <source>
        <dbReference type="SAM" id="MobiDB-lite"/>
    </source>
</evidence>
<feature type="compositionally biased region" description="Basic and acidic residues" evidence="1">
    <location>
        <begin position="1"/>
        <end position="15"/>
    </location>
</feature>
<feature type="compositionally biased region" description="Polar residues" evidence="1">
    <location>
        <begin position="73"/>
        <end position="87"/>
    </location>
</feature>
<dbReference type="Proteomes" id="UP000799436">
    <property type="component" value="Unassembled WGS sequence"/>
</dbReference>
<sequence>MMRTPDARSSSEKRAPPVSSRTRQRAVSPEMEFISRTPSIELRLPAGSLRRRREPDDSLSESAVAVRACRQAGSATTAHLSRISLATSSSGESGPPLSSRTRRKVASDKSSRSLCRTPSIEWSPRRSLRIRRDRDSSPWTSTVARRLRSQADSATLGYPLRYPSIQHRPRSSLRNQPGSKISSRTRRQTGSMTPSHHARSSREDWSSSVSSRTWSSICVTRRPPTRRHGEDLEDTQSLNVSPCEQPDAKHPTSQSSPHSLHTSSSCSGSGSVRVDSVNEGVHVAHAAPRRRRLLRAAEYWKRTGSRH</sequence>
<name>A0A6G1LJA7_9PEZI</name>
<feature type="region of interest" description="Disordered" evidence="1">
    <location>
        <begin position="71"/>
        <end position="273"/>
    </location>
</feature>
<dbReference type="AlphaFoldDB" id="A0A6G1LJA7"/>
<accession>A0A6G1LJA7</accession>
<evidence type="ECO:0000313" key="2">
    <source>
        <dbReference type="EMBL" id="KAF2772244.1"/>
    </source>
</evidence>
<reference evidence="2" key="1">
    <citation type="journal article" date="2020" name="Stud. Mycol.">
        <title>101 Dothideomycetes genomes: a test case for predicting lifestyles and emergence of pathogens.</title>
        <authorList>
            <person name="Haridas S."/>
            <person name="Albert R."/>
            <person name="Binder M."/>
            <person name="Bloem J."/>
            <person name="Labutti K."/>
            <person name="Salamov A."/>
            <person name="Andreopoulos B."/>
            <person name="Baker S."/>
            <person name="Barry K."/>
            <person name="Bills G."/>
            <person name="Bluhm B."/>
            <person name="Cannon C."/>
            <person name="Castanera R."/>
            <person name="Culley D."/>
            <person name="Daum C."/>
            <person name="Ezra D."/>
            <person name="Gonzalez J."/>
            <person name="Henrissat B."/>
            <person name="Kuo A."/>
            <person name="Liang C."/>
            <person name="Lipzen A."/>
            <person name="Lutzoni F."/>
            <person name="Magnuson J."/>
            <person name="Mondo S."/>
            <person name="Nolan M."/>
            <person name="Ohm R."/>
            <person name="Pangilinan J."/>
            <person name="Park H.-J."/>
            <person name="Ramirez L."/>
            <person name="Alfaro M."/>
            <person name="Sun H."/>
            <person name="Tritt A."/>
            <person name="Yoshinaga Y."/>
            <person name="Zwiers L.-H."/>
            <person name="Turgeon B."/>
            <person name="Goodwin S."/>
            <person name="Spatafora J."/>
            <person name="Crous P."/>
            <person name="Grigoriev I."/>
        </authorList>
    </citation>
    <scope>NUCLEOTIDE SEQUENCE</scope>
    <source>
        <strain evidence="2">CBS 116005</strain>
    </source>
</reference>
<feature type="compositionally biased region" description="Polar residues" evidence="1">
    <location>
        <begin position="172"/>
        <end position="194"/>
    </location>
</feature>
<feature type="compositionally biased region" description="Low complexity" evidence="1">
    <location>
        <begin position="206"/>
        <end position="216"/>
    </location>
</feature>
<proteinExistence type="predicted"/>
<feature type="compositionally biased region" description="Low complexity" evidence="1">
    <location>
        <begin position="251"/>
        <end position="271"/>
    </location>
</feature>
<keyword evidence="3" id="KW-1185">Reference proteome</keyword>
<feature type="region of interest" description="Disordered" evidence="1">
    <location>
        <begin position="1"/>
        <end position="39"/>
    </location>
</feature>
<protein>
    <submittedName>
        <fullName evidence="2">Uncharacterized protein</fullName>
    </submittedName>
</protein>